<dbReference type="RefSeq" id="WP_007022978.1">
    <property type="nucleotide sequence ID" value="NZ_CH724128.1"/>
</dbReference>
<dbReference type="AlphaFoldDB" id="A0A7U8C524"/>
<evidence type="ECO:0000313" key="2">
    <source>
        <dbReference type="Proteomes" id="UP000002171"/>
    </source>
</evidence>
<gene>
    <name evidence="1" type="ORF">MED92_00625</name>
</gene>
<protein>
    <submittedName>
        <fullName evidence="1">Uncharacterized protein</fullName>
    </submittedName>
</protein>
<dbReference type="Proteomes" id="UP000002171">
    <property type="component" value="Unassembled WGS sequence"/>
</dbReference>
<keyword evidence="2" id="KW-1185">Reference proteome</keyword>
<organism evidence="1 2">
    <name type="scientific">Neptuniibacter caesariensis</name>
    <dbReference type="NCBI Taxonomy" id="207954"/>
    <lineage>
        <taxon>Bacteria</taxon>
        <taxon>Pseudomonadati</taxon>
        <taxon>Pseudomonadota</taxon>
        <taxon>Gammaproteobacteria</taxon>
        <taxon>Oceanospirillales</taxon>
        <taxon>Oceanospirillaceae</taxon>
        <taxon>Neptuniibacter</taxon>
    </lineage>
</organism>
<sequence>MLNIGAFTFNYDHLEDRILLVGNLSNGQQRVDFWLTRKLVLRLLAASQGLLEKTSEQLAEAPQQHRAQLAQFHHDNAQQDLEVEKEVEIVKAEGNKLLSRLDISHQDGRYRMLFFSGGDQPSAVSIVNYAELHQILHLLHRGALALDWGVTANLFEADSASPTLQ</sequence>
<reference evidence="1 2" key="1">
    <citation type="submission" date="2006-02" db="EMBL/GenBank/DDBJ databases">
        <authorList>
            <person name="Pinhassi J."/>
            <person name="Pedros-Alio C."/>
            <person name="Ferriera S."/>
            <person name="Johnson J."/>
            <person name="Kravitz S."/>
            <person name="Halpern A."/>
            <person name="Remington K."/>
            <person name="Beeson K."/>
            <person name="Tran B."/>
            <person name="Rogers Y.-H."/>
            <person name="Friedman R."/>
            <person name="Venter J.C."/>
        </authorList>
    </citation>
    <scope>NUCLEOTIDE SEQUENCE [LARGE SCALE GENOMIC DNA]</scope>
    <source>
        <strain evidence="1 2">MED92</strain>
    </source>
</reference>
<evidence type="ECO:0000313" key="1">
    <source>
        <dbReference type="EMBL" id="EAR60021.1"/>
    </source>
</evidence>
<dbReference type="OrthoDB" id="6087797at2"/>
<name>A0A7U8C524_NEPCE</name>
<accession>A0A7U8C524</accession>
<comment type="caution">
    <text evidence="1">The sequence shown here is derived from an EMBL/GenBank/DDBJ whole genome shotgun (WGS) entry which is preliminary data.</text>
</comment>
<proteinExistence type="predicted"/>
<dbReference type="EMBL" id="AAOW01000025">
    <property type="protein sequence ID" value="EAR60021.1"/>
    <property type="molecule type" value="Genomic_DNA"/>
</dbReference>